<protein>
    <submittedName>
        <fullName evidence="3">SGNH/GDSL hydrolase family protein</fullName>
    </submittedName>
</protein>
<name>A0AAJ4T546_9BURK</name>
<keyword evidence="1" id="KW-0732">Signal</keyword>
<evidence type="ECO:0000313" key="3">
    <source>
        <dbReference type="EMBL" id="QSX96170.1"/>
    </source>
</evidence>
<feature type="signal peptide" evidence="1">
    <location>
        <begin position="1"/>
        <end position="34"/>
    </location>
</feature>
<dbReference type="InterPro" id="IPR036514">
    <property type="entry name" value="SGNH_hydro_sf"/>
</dbReference>
<sequence>MRTFPLMKRAAMQRFSLLPAALLSLALDTSPVQAANADTTWLASWTASPQAVWSSDFLFPSNVPAVLHGHTVRQVARLSVGGPRVRIVLSNAYGKVPLRIGAATVALAASGSAIKPGSLRTLTFSGQPSASVAPGAPIISDPVDLSVPDLARLTVSIHLPQASPVSTFHWDGRETAWIAPHDQTRAARIDDAQAGVQTTTARLLLSAIEVQAAPGTQAVAILGDSITDGASASLGMDARWPDFLAERLAPQGVAVINAGISGARLLSDGMGVNALARFERDVLAQPGVRSVVVLLGINDISWPGTAFAPRVQRPTLEELTAGYVQLVAQARSRGVRVVGATLTPFAGALPGTPLSDYYQPEKDALRQQLNAWIRNSGTLDAILDFDAWARDPAHPLRLLPAYDSGDHLHPGDAGNRALAERIALPLLLNQSPRPAYKAVLK</sequence>
<dbReference type="CDD" id="cd01830">
    <property type="entry name" value="XynE_like"/>
    <property type="match status" value="1"/>
</dbReference>
<gene>
    <name evidence="3" type="ORF">J3P46_26730</name>
</gene>
<evidence type="ECO:0000259" key="2">
    <source>
        <dbReference type="Pfam" id="PF13472"/>
    </source>
</evidence>
<evidence type="ECO:0000313" key="4">
    <source>
        <dbReference type="Proteomes" id="UP000662821"/>
    </source>
</evidence>
<dbReference type="Proteomes" id="UP000662821">
    <property type="component" value="Chromosome"/>
</dbReference>
<dbReference type="EMBL" id="CP071520">
    <property type="protein sequence ID" value="QSX96170.1"/>
    <property type="molecule type" value="Genomic_DNA"/>
</dbReference>
<dbReference type="AlphaFoldDB" id="A0AAJ4T546"/>
<organism evidence="3 4">
    <name type="scientific">Janthinobacterium lividum</name>
    <dbReference type="NCBI Taxonomy" id="29581"/>
    <lineage>
        <taxon>Bacteria</taxon>
        <taxon>Pseudomonadati</taxon>
        <taxon>Pseudomonadota</taxon>
        <taxon>Betaproteobacteria</taxon>
        <taxon>Burkholderiales</taxon>
        <taxon>Oxalobacteraceae</taxon>
        <taxon>Janthinobacterium</taxon>
    </lineage>
</organism>
<dbReference type="SUPFAM" id="SSF52266">
    <property type="entry name" value="SGNH hydrolase"/>
    <property type="match status" value="1"/>
</dbReference>
<reference evidence="3 4" key="1">
    <citation type="submission" date="2021-03" db="EMBL/GenBank/DDBJ databases">
        <title>Draft genome sequence of Janthinobacterium sp. strain PLB02 isolated from infected primmorphs (Lubomirskia baicalensis).</title>
        <authorList>
            <person name="Chernogor L.I."/>
            <person name="Belikov S.I."/>
            <person name="Petrushin I.S."/>
        </authorList>
    </citation>
    <scope>NUCLEOTIDE SEQUENCE [LARGE SCALE GENOMIC DNA]</scope>
    <source>
        <strain evidence="3 4">PLB02</strain>
    </source>
</reference>
<accession>A0AAJ4T546</accession>
<feature type="chain" id="PRO_5042573092" evidence="1">
    <location>
        <begin position="35"/>
        <end position="441"/>
    </location>
</feature>
<evidence type="ECO:0000256" key="1">
    <source>
        <dbReference type="SAM" id="SignalP"/>
    </source>
</evidence>
<dbReference type="PANTHER" id="PTHR43784">
    <property type="entry name" value="GDSL-LIKE LIPASE/ACYLHYDROLASE, PUTATIVE (AFU_ORTHOLOGUE AFUA_2G00820)-RELATED"/>
    <property type="match status" value="1"/>
</dbReference>
<dbReference type="InterPro" id="IPR053140">
    <property type="entry name" value="GDSL_Rv0518-like"/>
</dbReference>
<proteinExistence type="predicted"/>
<dbReference type="PANTHER" id="PTHR43784:SF2">
    <property type="entry name" value="GDSL-LIKE LIPASE_ACYLHYDROLASE, PUTATIVE (AFU_ORTHOLOGUE AFUA_2G00820)-RELATED"/>
    <property type="match status" value="1"/>
</dbReference>
<dbReference type="GO" id="GO:0016788">
    <property type="term" value="F:hydrolase activity, acting on ester bonds"/>
    <property type="evidence" value="ECO:0007669"/>
    <property type="project" value="UniProtKB-ARBA"/>
</dbReference>
<dbReference type="Gene3D" id="3.40.50.1110">
    <property type="entry name" value="SGNH hydrolase"/>
    <property type="match status" value="1"/>
</dbReference>
<dbReference type="InterPro" id="IPR013830">
    <property type="entry name" value="SGNH_hydro"/>
</dbReference>
<feature type="domain" description="SGNH hydrolase-type esterase" evidence="2">
    <location>
        <begin position="221"/>
        <end position="417"/>
    </location>
</feature>
<keyword evidence="3" id="KW-0378">Hydrolase</keyword>
<dbReference type="Pfam" id="PF13472">
    <property type="entry name" value="Lipase_GDSL_2"/>
    <property type="match status" value="1"/>
</dbReference>